<evidence type="ECO:0000256" key="7">
    <source>
        <dbReference type="ARBA" id="ARBA00023136"/>
    </source>
</evidence>
<keyword evidence="3" id="KW-0813">Transport</keyword>
<evidence type="ECO:0000256" key="8">
    <source>
        <dbReference type="SAM" id="Phobius"/>
    </source>
</evidence>
<keyword evidence="4 8" id="KW-0812">Transmembrane</keyword>
<feature type="transmembrane region" description="Helical" evidence="8">
    <location>
        <begin position="35"/>
        <end position="57"/>
    </location>
</feature>
<dbReference type="PANTHER" id="PTHR33228">
    <property type="entry name" value="PROTEIN GLUTAMINE DUMPER 4-RELATED"/>
    <property type="match status" value="1"/>
</dbReference>
<dbReference type="EMBL" id="JBBNAF010000009">
    <property type="protein sequence ID" value="KAK9114560.1"/>
    <property type="molecule type" value="Genomic_DNA"/>
</dbReference>
<evidence type="ECO:0000256" key="6">
    <source>
        <dbReference type="ARBA" id="ARBA00022989"/>
    </source>
</evidence>
<evidence type="ECO:0000313" key="9">
    <source>
        <dbReference type="EMBL" id="KAK9114560.1"/>
    </source>
</evidence>
<dbReference type="GO" id="GO:0016020">
    <property type="term" value="C:membrane"/>
    <property type="evidence" value="ECO:0007669"/>
    <property type="project" value="UniProtKB-SubCell"/>
</dbReference>
<keyword evidence="10" id="KW-1185">Reference proteome</keyword>
<evidence type="ECO:0000256" key="1">
    <source>
        <dbReference type="ARBA" id="ARBA00004167"/>
    </source>
</evidence>
<evidence type="ECO:0000256" key="2">
    <source>
        <dbReference type="ARBA" id="ARBA00009977"/>
    </source>
</evidence>
<accession>A0AAP0IFX3</accession>
<keyword evidence="5" id="KW-0029">Amino-acid transport</keyword>
<dbReference type="AlphaFoldDB" id="A0AAP0IFX3"/>
<evidence type="ECO:0000313" key="10">
    <source>
        <dbReference type="Proteomes" id="UP001420932"/>
    </source>
</evidence>
<comment type="similarity">
    <text evidence="2">Belongs to the GLUTAMINE DUMPER 1 (TC 9.B.60) family.</text>
</comment>
<comment type="subcellular location">
    <subcellularLocation>
        <location evidence="1">Membrane</location>
        <topology evidence="1">Single-pass membrane protein</topology>
    </subcellularLocation>
</comment>
<reference evidence="9 10" key="1">
    <citation type="submission" date="2024-01" db="EMBL/GenBank/DDBJ databases">
        <title>Genome assemblies of Stephania.</title>
        <authorList>
            <person name="Yang L."/>
        </authorList>
    </citation>
    <scope>NUCLEOTIDE SEQUENCE [LARGE SCALE GENOMIC DNA]</scope>
    <source>
        <strain evidence="9">YNDBR</strain>
        <tissue evidence="9">Leaf</tissue>
    </source>
</reference>
<keyword evidence="6 8" id="KW-1133">Transmembrane helix</keyword>
<proteinExistence type="inferred from homology"/>
<keyword evidence="7 8" id="KW-0472">Membrane</keyword>
<dbReference type="GO" id="GO:0080143">
    <property type="term" value="P:regulation of amino acid export"/>
    <property type="evidence" value="ECO:0007669"/>
    <property type="project" value="InterPro"/>
</dbReference>
<name>A0AAP0IFX3_9MAGN</name>
<dbReference type="PANTHER" id="PTHR33228:SF76">
    <property type="entry name" value="PROTEIN GLUTAMINE DUMPER 7"/>
    <property type="match status" value="1"/>
</dbReference>
<protein>
    <submittedName>
        <fullName evidence="9">Uncharacterized protein</fullName>
    </submittedName>
</protein>
<evidence type="ECO:0000256" key="3">
    <source>
        <dbReference type="ARBA" id="ARBA00022448"/>
    </source>
</evidence>
<dbReference type="GO" id="GO:0006865">
    <property type="term" value="P:amino acid transport"/>
    <property type="evidence" value="ECO:0007669"/>
    <property type="project" value="UniProtKB-KW"/>
</dbReference>
<dbReference type="Proteomes" id="UP001420932">
    <property type="component" value="Unassembled WGS sequence"/>
</dbReference>
<sequence>MARANMNPSNLAPPPTTTNMITSARVWRWKSPVPYLFIGLAVMLGLITLALLVLACLPRSSSSSSDEVEKKRRQVVLPRGEMEPKIVVIMPGEDMPTYLARPL</sequence>
<evidence type="ECO:0000256" key="5">
    <source>
        <dbReference type="ARBA" id="ARBA00022970"/>
    </source>
</evidence>
<comment type="caution">
    <text evidence="9">The sequence shown here is derived from an EMBL/GenBank/DDBJ whole genome shotgun (WGS) entry which is preliminary data.</text>
</comment>
<dbReference type="InterPro" id="IPR040359">
    <property type="entry name" value="GDU"/>
</dbReference>
<evidence type="ECO:0000256" key="4">
    <source>
        <dbReference type="ARBA" id="ARBA00022692"/>
    </source>
</evidence>
<organism evidence="9 10">
    <name type="scientific">Stephania yunnanensis</name>
    <dbReference type="NCBI Taxonomy" id="152371"/>
    <lineage>
        <taxon>Eukaryota</taxon>
        <taxon>Viridiplantae</taxon>
        <taxon>Streptophyta</taxon>
        <taxon>Embryophyta</taxon>
        <taxon>Tracheophyta</taxon>
        <taxon>Spermatophyta</taxon>
        <taxon>Magnoliopsida</taxon>
        <taxon>Ranunculales</taxon>
        <taxon>Menispermaceae</taxon>
        <taxon>Menispermoideae</taxon>
        <taxon>Cissampelideae</taxon>
        <taxon>Stephania</taxon>
    </lineage>
</organism>
<gene>
    <name evidence="9" type="ORF">Syun_021357</name>
</gene>